<dbReference type="InterPro" id="IPR056913">
    <property type="entry name" value="TRAPPC10/Trs130_N"/>
</dbReference>
<evidence type="ECO:0000259" key="2">
    <source>
        <dbReference type="Pfam" id="PF23036"/>
    </source>
</evidence>
<dbReference type="Pfam" id="PF23036">
    <property type="entry name" value="TRAPPC10_1st"/>
    <property type="match status" value="1"/>
</dbReference>
<dbReference type="GeneID" id="17300397"/>
<evidence type="ECO:0000313" key="4">
    <source>
        <dbReference type="EnsemblProtists" id="EKX43799"/>
    </source>
</evidence>
<proteinExistence type="predicted"/>
<sequence>MELVVLIMALRFKLSQNAQWAHNKLPMTESQSSKGDDKLLVSISGNWKIWQNIHEQFLQNDYLPFGGFLWKFNQQDAQEKEETLNINKLQAEFLEENSPLFDPLAEALNWWRKPFLYIFVFEYDVHKDSQHDLINRLRQWINRRSAVSGECLLLCVNREELNGSKGSGSVGLRFMSPTSASSGARKFVEKLRTELKVFVASVSGLLDQSSDDLQSAFHKIRDTLLSSAVSRIQDYQQLMQSQHSNDIYRQLVIRESIALIYLAMGVREEALKQYQECEGCLGLNSSDGDEHVPSALRVYKYDFEGSDLENPLDRSHRPYRLLISQGDISLHSLQLYFLGRDVELNLAMSQPVQAGERGVKLVKRILERCLSPWIEPGAARDRLKESHLSPLFIASLAINVCLHMASTFLAIQADGAVNVSYHSREKALNCIISEFLLIARRYSMGILGTLQDLEFDGTLNADEEEEEASSSRDSPLLDDFPQIFAVSRNGYFTRGSSLLNTLHPSLRRRTPKTSSPLHLEGKERNNEGMVSPQHQVDTVEVETSIFEDVFKLSLSLDDFLAMLNPKDSRRRISGRLLAALSRRGGVADLCHDLTVASCAFLERAARLRMCTILQYETALAMRRSRKLEVASSLLRRCLLFLLVDNWNILLPPVYHELGECLEQLQMVRLRASLSLVLLGAKGITRKDRKRAEEHLKGLSREPAMLRDVAFSSDSLLSAQLVHVENCRSSSLSDTPDLMPQSSSQREELNDVVTLDLGDGLIVTSKRVREEEAEEERGHRFGETTREESEKSVLFEVALGQEFNLDVEVTSSAIDPLAIDEMYAVMDVIQDEHHPDGEGTQLRDPPSSSSSTPLSSSSLLLPDINRPASMLFEDLDGSNVILPSGSMVFPMLSRSREANASCFRSNGAVTLKGGKNRVMLTGSFQSEGCYRISCFVFLLGHLRLAHKSASNEIFFVRLFPPPAELSVWSSGSITKGHEPIVRIQIAAKKMEVARSQLTVQLPDQLSLGPLCLLSVFDEAPEEEQVNSRRFNELCAKRGEEVRWSSSRAIEIPTLGAGQAAFVLFGLKVGEGGQVGSSSSSSSPSPSSSSGSSRTVTVRLASSVERNRFFRVERELRLEEEEAFTVNSRLQWRSEEEKILLLLLTCNIPIHSCCLLSHHLAVPSGLQASPASRHVTQPTCMARGDVVSLVYSITRSSAEQDAGEEAEARLEINFDVEHEHEHEHEQVQEQEQEGIYKRLHGKQERSRLTWQAMVRMGAWDRPSLRYSFAAGQTCVFGEPHEVELQLEVCWGRHELGRELLCELVARDGSWFLVGRTKFRVAVPVRREGDSSPPPPTRFRFRLLPLYCGNLSLPALVISNVPAAALHNASASSSIHVLPRDGTRVMCELFPVPSEAADGGKLQLRRKEVGQKGGR</sequence>
<evidence type="ECO:0000313" key="3">
    <source>
        <dbReference type="EMBL" id="EKX43799.1"/>
    </source>
</evidence>
<evidence type="ECO:0000256" key="1">
    <source>
        <dbReference type="SAM" id="MobiDB-lite"/>
    </source>
</evidence>
<protein>
    <recommendedName>
        <fullName evidence="2">TRAPPC10/Trs130 N-terminal domain-containing protein</fullName>
    </recommendedName>
</protein>
<feature type="domain" description="TRAPPC10/Trs130 N-terminal" evidence="2">
    <location>
        <begin position="38"/>
        <end position="353"/>
    </location>
</feature>
<reference evidence="4" key="3">
    <citation type="submission" date="2015-06" db="UniProtKB">
        <authorList>
            <consortium name="EnsemblProtists"/>
        </authorList>
    </citation>
    <scope>IDENTIFICATION</scope>
</reference>
<feature type="region of interest" description="Disordered" evidence="1">
    <location>
        <begin position="832"/>
        <end position="859"/>
    </location>
</feature>
<dbReference type="PaxDb" id="55529-EKX43799"/>
<reference evidence="5" key="2">
    <citation type="submission" date="2012-11" db="EMBL/GenBank/DDBJ databases">
        <authorList>
            <person name="Kuo A."/>
            <person name="Curtis B.A."/>
            <person name="Tanifuji G."/>
            <person name="Burki F."/>
            <person name="Gruber A."/>
            <person name="Irimia M."/>
            <person name="Maruyama S."/>
            <person name="Arias M.C."/>
            <person name="Ball S.G."/>
            <person name="Gile G.H."/>
            <person name="Hirakawa Y."/>
            <person name="Hopkins J.F."/>
            <person name="Rensing S.A."/>
            <person name="Schmutz J."/>
            <person name="Symeonidi A."/>
            <person name="Elias M."/>
            <person name="Eveleigh R.J."/>
            <person name="Herman E.K."/>
            <person name="Klute M.J."/>
            <person name="Nakayama T."/>
            <person name="Obornik M."/>
            <person name="Reyes-Prieto A."/>
            <person name="Armbrust E.V."/>
            <person name="Aves S.J."/>
            <person name="Beiko R.G."/>
            <person name="Coutinho P."/>
            <person name="Dacks J.B."/>
            <person name="Durnford D.G."/>
            <person name="Fast N.M."/>
            <person name="Green B.R."/>
            <person name="Grisdale C."/>
            <person name="Hempe F."/>
            <person name="Henrissat B."/>
            <person name="Hoppner M.P."/>
            <person name="Ishida K.-I."/>
            <person name="Kim E."/>
            <person name="Koreny L."/>
            <person name="Kroth P.G."/>
            <person name="Liu Y."/>
            <person name="Malik S.-B."/>
            <person name="Maier U.G."/>
            <person name="McRose D."/>
            <person name="Mock T."/>
            <person name="Neilson J.A."/>
            <person name="Onodera N.T."/>
            <person name="Poole A.M."/>
            <person name="Pritham E.J."/>
            <person name="Richards T.A."/>
            <person name="Rocap G."/>
            <person name="Roy S.W."/>
            <person name="Sarai C."/>
            <person name="Schaack S."/>
            <person name="Shirato S."/>
            <person name="Slamovits C.H."/>
            <person name="Spencer D.F."/>
            <person name="Suzuki S."/>
            <person name="Worden A.Z."/>
            <person name="Zauner S."/>
            <person name="Barry K."/>
            <person name="Bell C."/>
            <person name="Bharti A.K."/>
            <person name="Crow J.A."/>
            <person name="Grimwood J."/>
            <person name="Kramer R."/>
            <person name="Lindquist E."/>
            <person name="Lucas S."/>
            <person name="Salamov A."/>
            <person name="McFadden G.I."/>
            <person name="Lane C.E."/>
            <person name="Keeling P.J."/>
            <person name="Gray M.W."/>
            <person name="Grigoriev I.V."/>
            <person name="Archibald J.M."/>
        </authorList>
    </citation>
    <scope>NUCLEOTIDE SEQUENCE</scope>
    <source>
        <strain evidence="5">CCMP2712</strain>
    </source>
</reference>
<keyword evidence="5" id="KW-1185">Reference proteome</keyword>
<dbReference type="GO" id="GO:0005829">
    <property type="term" value="C:cytosol"/>
    <property type="evidence" value="ECO:0007669"/>
    <property type="project" value="GOC"/>
</dbReference>
<accession>L1J6T7</accession>
<dbReference type="OrthoDB" id="10256906at2759"/>
<dbReference type="HOGENOM" id="CLU_253623_0_0_1"/>
<dbReference type="GO" id="GO:0006891">
    <property type="term" value="P:intra-Golgi vesicle-mediated transport"/>
    <property type="evidence" value="ECO:0007669"/>
    <property type="project" value="TreeGrafter"/>
</dbReference>
<dbReference type="RefSeq" id="XP_005830779.1">
    <property type="nucleotide sequence ID" value="XM_005830722.1"/>
</dbReference>
<feature type="region of interest" description="Disordered" evidence="1">
    <location>
        <begin position="506"/>
        <end position="532"/>
    </location>
</feature>
<dbReference type="EMBL" id="JH993008">
    <property type="protein sequence ID" value="EKX43799.1"/>
    <property type="molecule type" value="Genomic_DNA"/>
</dbReference>
<dbReference type="PANTHER" id="PTHR13251">
    <property type="entry name" value="EPILEPSY HOLOPROSENCEPHALY CANDIDATE 1/TMEM1"/>
    <property type="match status" value="1"/>
</dbReference>
<feature type="compositionally biased region" description="Low complexity" evidence="1">
    <location>
        <begin position="1074"/>
        <end position="1091"/>
    </location>
</feature>
<feature type="compositionally biased region" description="Low complexity" evidence="1">
    <location>
        <begin position="844"/>
        <end position="859"/>
    </location>
</feature>
<dbReference type="STRING" id="905079.L1J6T7"/>
<dbReference type="EnsemblProtists" id="EKX43799">
    <property type="protein sequence ID" value="EKX43799"/>
    <property type="gene ID" value="GUITHDRAFT_110253"/>
</dbReference>
<dbReference type="InterPro" id="IPR045126">
    <property type="entry name" value="TRAPPC10/Trs130"/>
</dbReference>
<name>L1J6T7_GUITC</name>
<feature type="region of interest" description="Disordered" evidence="1">
    <location>
        <begin position="1073"/>
        <end position="1094"/>
    </location>
</feature>
<dbReference type="GO" id="GO:0034498">
    <property type="term" value="P:early endosome to Golgi transport"/>
    <property type="evidence" value="ECO:0007669"/>
    <property type="project" value="TreeGrafter"/>
</dbReference>
<reference evidence="3 5" key="1">
    <citation type="journal article" date="2012" name="Nature">
        <title>Algal genomes reveal evolutionary mosaicism and the fate of nucleomorphs.</title>
        <authorList>
            <consortium name="DOE Joint Genome Institute"/>
            <person name="Curtis B.A."/>
            <person name="Tanifuji G."/>
            <person name="Burki F."/>
            <person name="Gruber A."/>
            <person name="Irimia M."/>
            <person name="Maruyama S."/>
            <person name="Arias M.C."/>
            <person name="Ball S.G."/>
            <person name="Gile G.H."/>
            <person name="Hirakawa Y."/>
            <person name="Hopkins J.F."/>
            <person name="Kuo A."/>
            <person name="Rensing S.A."/>
            <person name="Schmutz J."/>
            <person name="Symeonidi A."/>
            <person name="Elias M."/>
            <person name="Eveleigh R.J."/>
            <person name="Herman E.K."/>
            <person name="Klute M.J."/>
            <person name="Nakayama T."/>
            <person name="Obornik M."/>
            <person name="Reyes-Prieto A."/>
            <person name="Armbrust E.V."/>
            <person name="Aves S.J."/>
            <person name="Beiko R.G."/>
            <person name="Coutinho P."/>
            <person name="Dacks J.B."/>
            <person name="Durnford D.G."/>
            <person name="Fast N.M."/>
            <person name="Green B.R."/>
            <person name="Grisdale C.J."/>
            <person name="Hempel F."/>
            <person name="Henrissat B."/>
            <person name="Hoppner M.P."/>
            <person name="Ishida K."/>
            <person name="Kim E."/>
            <person name="Koreny L."/>
            <person name="Kroth P.G."/>
            <person name="Liu Y."/>
            <person name="Malik S.B."/>
            <person name="Maier U.G."/>
            <person name="McRose D."/>
            <person name="Mock T."/>
            <person name="Neilson J.A."/>
            <person name="Onodera N.T."/>
            <person name="Poole A.M."/>
            <person name="Pritham E.J."/>
            <person name="Richards T.A."/>
            <person name="Rocap G."/>
            <person name="Roy S.W."/>
            <person name="Sarai C."/>
            <person name="Schaack S."/>
            <person name="Shirato S."/>
            <person name="Slamovits C.H."/>
            <person name="Spencer D.F."/>
            <person name="Suzuki S."/>
            <person name="Worden A.Z."/>
            <person name="Zauner S."/>
            <person name="Barry K."/>
            <person name="Bell C."/>
            <person name="Bharti A.K."/>
            <person name="Crow J.A."/>
            <person name="Grimwood J."/>
            <person name="Kramer R."/>
            <person name="Lindquist E."/>
            <person name="Lucas S."/>
            <person name="Salamov A."/>
            <person name="McFadden G.I."/>
            <person name="Lane C.E."/>
            <person name="Keeling P.J."/>
            <person name="Gray M.W."/>
            <person name="Grigoriev I.V."/>
            <person name="Archibald J.M."/>
        </authorList>
    </citation>
    <scope>NUCLEOTIDE SEQUENCE</scope>
    <source>
        <strain evidence="3 5">CCMP2712</strain>
    </source>
</reference>
<organism evidence="3">
    <name type="scientific">Guillardia theta (strain CCMP2712)</name>
    <name type="common">Cryptophyte</name>
    <dbReference type="NCBI Taxonomy" id="905079"/>
    <lineage>
        <taxon>Eukaryota</taxon>
        <taxon>Cryptophyceae</taxon>
        <taxon>Pyrenomonadales</taxon>
        <taxon>Geminigeraceae</taxon>
        <taxon>Guillardia</taxon>
    </lineage>
</organism>
<dbReference type="PANTHER" id="PTHR13251:SF3">
    <property type="entry name" value="TRAFFICKING PROTEIN PARTICLE COMPLEX SUBUNIT 10"/>
    <property type="match status" value="1"/>
</dbReference>
<gene>
    <name evidence="3" type="ORF">GUITHDRAFT_110253</name>
</gene>
<dbReference type="GO" id="GO:1990071">
    <property type="term" value="C:TRAPPII protein complex"/>
    <property type="evidence" value="ECO:0007669"/>
    <property type="project" value="InterPro"/>
</dbReference>
<evidence type="ECO:0000313" key="5">
    <source>
        <dbReference type="Proteomes" id="UP000011087"/>
    </source>
</evidence>
<dbReference type="KEGG" id="gtt:GUITHDRAFT_110253"/>
<dbReference type="Proteomes" id="UP000011087">
    <property type="component" value="Unassembled WGS sequence"/>
</dbReference>